<dbReference type="Gene3D" id="3.40.630.150">
    <property type="entry name" value="Malonyl-CoA decarboxylase, catalytic domain"/>
    <property type="match status" value="1"/>
</dbReference>
<dbReference type="GO" id="GO:2001294">
    <property type="term" value="P:malonyl-CoA catabolic process"/>
    <property type="evidence" value="ECO:0007669"/>
    <property type="project" value="TreeGrafter"/>
</dbReference>
<dbReference type="GO" id="GO:0006633">
    <property type="term" value="P:fatty acid biosynthetic process"/>
    <property type="evidence" value="ECO:0007669"/>
    <property type="project" value="InterPro"/>
</dbReference>
<evidence type="ECO:0000259" key="3">
    <source>
        <dbReference type="Pfam" id="PF17408"/>
    </source>
</evidence>
<comment type="caution">
    <text evidence="4">The sequence shown here is derived from an EMBL/GenBank/DDBJ whole genome shotgun (WGS) entry which is preliminary data.</text>
</comment>
<dbReference type="Pfam" id="PF05292">
    <property type="entry name" value="MCD"/>
    <property type="match status" value="1"/>
</dbReference>
<gene>
    <name evidence="4" type="ORF">L602_005100000180</name>
</gene>
<dbReference type="PANTHER" id="PTHR28641">
    <property type="match status" value="1"/>
</dbReference>
<evidence type="ECO:0000256" key="1">
    <source>
        <dbReference type="SAM" id="MobiDB-lite"/>
    </source>
</evidence>
<feature type="compositionally biased region" description="Low complexity" evidence="1">
    <location>
        <begin position="413"/>
        <end position="425"/>
    </location>
</feature>
<dbReference type="GO" id="GO:0006085">
    <property type="term" value="P:acetyl-CoA biosynthetic process"/>
    <property type="evidence" value="ECO:0007669"/>
    <property type="project" value="TreeGrafter"/>
</dbReference>
<dbReference type="InterPro" id="IPR035372">
    <property type="entry name" value="MCD_N"/>
</dbReference>
<reference evidence="4 5" key="1">
    <citation type="submission" date="2019-07" db="EMBL/GenBank/DDBJ databases">
        <title>Genome sequencing of lignin-degrading bacterial isolates.</title>
        <authorList>
            <person name="Gladden J."/>
        </authorList>
    </citation>
    <scope>NUCLEOTIDE SEQUENCE [LARGE SCALE GENOMIC DNA]</scope>
    <source>
        <strain evidence="4 5">J11</strain>
    </source>
</reference>
<proteinExistence type="predicted"/>
<dbReference type="Gene3D" id="1.20.140.90">
    <property type="entry name" value="Malonyl-CoA decarboxylase, oligemerization domain"/>
    <property type="match status" value="1"/>
</dbReference>
<dbReference type="InterPro" id="IPR007956">
    <property type="entry name" value="Malonyl_CoA_deC_C"/>
</dbReference>
<dbReference type="PANTHER" id="PTHR28641:SF1">
    <property type="entry name" value="MALONYL-COA DECARBOXYLASE, MITOCHONDRIAL"/>
    <property type="match status" value="1"/>
</dbReference>
<keyword evidence="5" id="KW-1185">Reference proteome</keyword>
<feature type="domain" description="Malonyl-CoA decarboxylase N-terminal" evidence="3">
    <location>
        <begin position="151"/>
        <end position="220"/>
    </location>
</feature>
<organism evidence="4 5">
    <name type="scientific">Cupriavidus gilardii J11</name>
    <dbReference type="NCBI Taxonomy" id="936133"/>
    <lineage>
        <taxon>Bacteria</taxon>
        <taxon>Pseudomonadati</taxon>
        <taxon>Pseudomonadota</taxon>
        <taxon>Betaproteobacteria</taxon>
        <taxon>Burkholderiales</taxon>
        <taxon>Burkholderiaceae</taxon>
        <taxon>Cupriavidus</taxon>
    </lineage>
</organism>
<feature type="domain" description="Malonyl-CoA decarboxylase C-terminal" evidence="2">
    <location>
        <begin position="223"/>
        <end position="391"/>
    </location>
</feature>
<dbReference type="Pfam" id="PF17408">
    <property type="entry name" value="MCD_N"/>
    <property type="match status" value="1"/>
</dbReference>
<dbReference type="AlphaFoldDB" id="A0A562B4Y5"/>
<protein>
    <submittedName>
        <fullName evidence="4">Malonyl-CoA decarboxylase</fullName>
    </submittedName>
</protein>
<evidence type="ECO:0000313" key="5">
    <source>
        <dbReference type="Proteomes" id="UP000318141"/>
    </source>
</evidence>
<sequence length="535" mass="58301">MTSFDTADKTLPADKTVSAPLGASETLGDAPGATLLARFGRWWSRRTGEPDAAGDKGVRDGKARAAGPATLSPRVARRQREQLRLCFDSRLTDGAANAAAQAWRAEYESADEGIRQAMLGVLAEVSNSGTALAGAQGEDPGNGGNAAKSGRSGSTLTQALSNARIRFFKRLAALHGEGPHSACGLHFVIHLRADMLRWHKRIDGLRALDEDLEALLSNWFDVGLLELQPITWDSPASLLEKLIRYEAVHEIASWADLRNRLDSDRRCYAFFHPRMPREPLIFVEVAFVPEMAADVHTLLDESAPREDLRRFKWAIFYSISNTQAGLRGVSFGNFLLKRVIEELQGEFPKLKQFATLSPIPGFADWLRRQDADTVAKVLGPKCLQRWRSSAAARQRRRMAGRVARRLGRCAGARQRARAGRALPRARAQRRAAGRSGGAFPSGQRGLCRAAELGRRHVRQGPRAVVRHDGQLPVCARGTGRQSRPAGRGQSACQPRGRQVAGPFLNGRLPGSRRPRTAPATDRAGPCGPAHGSGAQ</sequence>
<feature type="compositionally biased region" description="Basic and acidic residues" evidence="1">
    <location>
        <begin position="46"/>
        <end position="63"/>
    </location>
</feature>
<feature type="region of interest" description="Disordered" evidence="1">
    <location>
        <begin position="46"/>
        <end position="75"/>
    </location>
</feature>
<dbReference type="InterPro" id="IPR042303">
    <property type="entry name" value="Malonyl_CoA_deC_C_sf"/>
</dbReference>
<dbReference type="InterPro" id="IPR038351">
    <property type="entry name" value="MCD_N_sf"/>
</dbReference>
<accession>A0A562B4Y5</accession>
<dbReference type="GO" id="GO:0050080">
    <property type="term" value="F:malonyl-CoA decarboxylase activity"/>
    <property type="evidence" value="ECO:0007669"/>
    <property type="project" value="InterPro"/>
</dbReference>
<evidence type="ECO:0000259" key="2">
    <source>
        <dbReference type="Pfam" id="PF05292"/>
    </source>
</evidence>
<dbReference type="InterPro" id="IPR038917">
    <property type="entry name" value="Malonyl_CoA_deC"/>
</dbReference>
<feature type="region of interest" description="Disordered" evidence="1">
    <location>
        <begin position="469"/>
        <end position="535"/>
    </location>
</feature>
<dbReference type="EMBL" id="VLJN01000047">
    <property type="protein sequence ID" value="TWG80271.1"/>
    <property type="molecule type" value="Genomic_DNA"/>
</dbReference>
<feature type="region of interest" description="Disordered" evidence="1">
    <location>
        <begin position="132"/>
        <end position="153"/>
    </location>
</feature>
<feature type="region of interest" description="Disordered" evidence="1">
    <location>
        <begin position="413"/>
        <end position="444"/>
    </location>
</feature>
<name>A0A562B4Y5_9BURK</name>
<evidence type="ECO:0000313" key="4">
    <source>
        <dbReference type="EMBL" id="TWG80271.1"/>
    </source>
</evidence>
<dbReference type="Proteomes" id="UP000318141">
    <property type="component" value="Unassembled WGS sequence"/>
</dbReference>